<accession>A0ABD0UVR1</accession>
<keyword evidence="3" id="KW-1185">Reference proteome</keyword>
<protein>
    <submittedName>
        <fullName evidence="2">Uncharacterized protein</fullName>
    </submittedName>
</protein>
<sequence>MLKQLEGVTGEKWKSPTEPVLDLKALLMVRASTSKQRPNQVGSSKSGRVKSSKKKIKLRKPKEKKTSTQRAIDNLDEYYQTARCLVKLADFIIELKIDEAEEADEDSLPVENCWVISVTPVTPTKEKYGKGTAVETCLAVSSMDYSLEKDLYFPNEYESEYDIVSQMEHVTLECDSEPENESLDIMMVDFEEDAPLNES</sequence>
<dbReference type="AlphaFoldDB" id="A0ABD0UVR1"/>
<feature type="region of interest" description="Disordered" evidence="1">
    <location>
        <begin position="32"/>
        <end position="67"/>
    </location>
</feature>
<feature type="compositionally biased region" description="Polar residues" evidence="1">
    <location>
        <begin position="32"/>
        <end position="42"/>
    </location>
</feature>
<organism evidence="2 3">
    <name type="scientific">Dendrobium thyrsiflorum</name>
    <name type="common">Pinecone-like raceme dendrobium</name>
    <name type="synonym">Orchid</name>
    <dbReference type="NCBI Taxonomy" id="117978"/>
    <lineage>
        <taxon>Eukaryota</taxon>
        <taxon>Viridiplantae</taxon>
        <taxon>Streptophyta</taxon>
        <taxon>Embryophyta</taxon>
        <taxon>Tracheophyta</taxon>
        <taxon>Spermatophyta</taxon>
        <taxon>Magnoliopsida</taxon>
        <taxon>Liliopsida</taxon>
        <taxon>Asparagales</taxon>
        <taxon>Orchidaceae</taxon>
        <taxon>Epidendroideae</taxon>
        <taxon>Malaxideae</taxon>
        <taxon>Dendrobiinae</taxon>
        <taxon>Dendrobium</taxon>
    </lineage>
</organism>
<dbReference type="Proteomes" id="UP001552299">
    <property type="component" value="Unassembled WGS sequence"/>
</dbReference>
<evidence type="ECO:0000313" key="3">
    <source>
        <dbReference type="Proteomes" id="UP001552299"/>
    </source>
</evidence>
<comment type="caution">
    <text evidence="2">The sequence shown here is derived from an EMBL/GenBank/DDBJ whole genome shotgun (WGS) entry which is preliminary data.</text>
</comment>
<evidence type="ECO:0000256" key="1">
    <source>
        <dbReference type="SAM" id="MobiDB-lite"/>
    </source>
</evidence>
<reference evidence="2 3" key="1">
    <citation type="journal article" date="2024" name="Plant Biotechnol. J.">
        <title>Dendrobium thyrsiflorum genome and its molecular insights into genes involved in important horticultural traits.</title>
        <authorList>
            <person name="Chen B."/>
            <person name="Wang J.Y."/>
            <person name="Zheng P.J."/>
            <person name="Li K.L."/>
            <person name="Liang Y.M."/>
            <person name="Chen X.F."/>
            <person name="Zhang C."/>
            <person name="Zhao X."/>
            <person name="He X."/>
            <person name="Zhang G.Q."/>
            <person name="Liu Z.J."/>
            <person name="Xu Q."/>
        </authorList>
    </citation>
    <scope>NUCLEOTIDE SEQUENCE [LARGE SCALE GENOMIC DNA]</scope>
    <source>
        <strain evidence="2">GZMU011</strain>
    </source>
</reference>
<proteinExistence type="predicted"/>
<gene>
    <name evidence="2" type="ORF">M5K25_014574</name>
</gene>
<name>A0ABD0UVR1_DENTH</name>
<evidence type="ECO:0000313" key="2">
    <source>
        <dbReference type="EMBL" id="KAL0914248.1"/>
    </source>
</evidence>
<feature type="compositionally biased region" description="Basic residues" evidence="1">
    <location>
        <begin position="47"/>
        <end position="63"/>
    </location>
</feature>
<dbReference type="EMBL" id="JANQDX010000012">
    <property type="protein sequence ID" value="KAL0914248.1"/>
    <property type="molecule type" value="Genomic_DNA"/>
</dbReference>